<organism evidence="1 2">
    <name type="scientific">Sesamum alatum</name>
    <dbReference type="NCBI Taxonomy" id="300844"/>
    <lineage>
        <taxon>Eukaryota</taxon>
        <taxon>Viridiplantae</taxon>
        <taxon>Streptophyta</taxon>
        <taxon>Embryophyta</taxon>
        <taxon>Tracheophyta</taxon>
        <taxon>Spermatophyta</taxon>
        <taxon>Magnoliopsida</taxon>
        <taxon>eudicotyledons</taxon>
        <taxon>Gunneridae</taxon>
        <taxon>Pentapetalae</taxon>
        <taxon>asterids</taxon>
        <taxon>lamiids</taxon>
        <taxon>Lamiales</taxon>
        <taxon>Pedaliaceae</taxon>
        <taxon>Sesamum</taxon>
    </lineage>
</organism>
<reference evidence="1" key="1">
    <citation type="submission" date="2020-06" db="EMBL/GenBank/DDBJ databases">
        <authorList>
            <person name="Li T."/>
            <person name="Hu X."/>
            <person name="Zhang T."/>
            <person name="Song X."/>
            <person name="Zhang H."/>
            <person name="Dai N."/>
            <person name="Sheng W."/>
            <person name="Hou X."/>
            <person name="Wei L."/>
        </authorList>
    </citation>
    <scope>NUCLEOTIDE SEQUENCE</scope>
    <source>
        <strain evidence="1">3651</strain>
        <tissue evidence="1">Leaf</tissue>
    </source>
</reference>
<dbReference type="AlphaFoldDB" id="A0AAE1Y2V1"/>
<gene>
    <name evidence="1" type="ORF">Salat_1858100</name>
</gene>
<dbReference type="EMBL" id="JACGWO010000007">
    <property type="protein sequence ID" value="KAK4422756.1"/>
    <property type="molecule type" value="Genomic_DNA"/>
</dbReference>
<reference evidence="1" key="2">
    <citation type="journal article" date="2024" name="Plant">
        <title>Genomic evolution and insights into agronomic trait innovations of Sesamum species.</title>
        <authorList>
            <person name="Miao H."/>
            <person name="Wang L."/>
            <person name="Qu L."/>
            <person name="Liu H."/>
            <person name="Sun Y."/>
            <person name="Le M."/>
            <person name="Wang Q."/>
            <person name="Wei S."/>
            <person name="Zheng Y."/>
            <person name="Lin W."/>
            <person name="Duan Y."/>
            <person name="Cao H."/>
            <person name="Xiong S."/>
            <person name="Wang X."/>
            <person name="Wei L."/>
            <person name="Li C."/>
            <person name="Ma Q."/>
            <person name="Ju M."/>
            <person name="Zhao R."/>
            <person name="Li G."/>
            <person name="Mu C."/>
            <person name="Tian Q."/>
            <person name="Mei H."/>
            <person name="Zhang T."/>
            <person name="Gao T."/>
            <person name="Zhang H."/>
        </authorList>
    </citation>
    <scope>NUCLEOTIDE SEQUENCE</scope>
    <source>
        <strain evidence="1">3651</strain>
    </source>
</reference>
<sequence length="154" mass="17661">MRKSRKLEVCLHWECNAPPLEVGSCSFRPKIASFCRLFTLRFRRHSDELPAGVHTIRLLTSSRTIPSDQFSFYQLPHLGSESPNPSLPSSIGHCRNVFRSRKVLSLTHSLFSVYYREVHGDMESLLRSSDVLNVRVVLLFHIQCGSMFECVCSF</sequence>
<evidence type="ECO:0000313" key="1">
    <source>
        <dbReference type="EMBL" id="KAK4422756.1"/>
    </source>
</evidence>
<comment type="caution">
    <text evidence="1">The sequence shown here is derived from an EMBL/GenBank/DDBJ whole genome shotgun (WGS) entry which is preliminary data.</text>
</comment>
<evidence type="ECO:0000313" key="2">
    <source>
        <dbReference type="Proteomes" id="UP001293254"/>
    </source>
</evidence>
<dbReference type="Proteomes" id="UP001293254">
    <property type="component" value="Unassembled WGS sequence"/>
</dbReference>
<name>A0AAE1Y2V1_9LAMI</name>
<accession>A0AAE1Y2V1</accession>
<keyword evidence="2" id="KW-1185">Reference proteome</keyword>
<proteinExistence type="predicted"/>
<protein>
    <submittedName>
        <fullName evidence="1">Uncharacterized protein</fullName>
    </submittedName>
</protein>